<feature type="binding site" evidence="11">
    <location>
        <position position="150"/>
    </location>
    <ligand>
        <name>alpha-D-mannose 1-phosphate</name>
        <dbReference type="ChEBI" id="CHEBI:58409"/>
    </ligand>
</feature>
<dbReference type="OrthoDB" id="10264771at2759"/>
<dbReference type="PANTHER" id="PTHR10466:SF0">
    <property type="entry name" value="PHOSPHOMANNOMUTASE"/>
    <property type="match status" value="1"/>
</dbReference>
<evidence type="ECO:0000256" key="12">
    <source>
        <dbReference type="PIRSR" id="PIRSR605002-3"/>
    </source>
</evidence>
<dbReference type="GO" id="GO:0005829">
    <property type="term" value="C:cytosol"/>
    <property type="evidence" value="ECO:0007669"/>
    <property type="project" value="TreeGrafter"/>
</dbReference>
<feature type="binding site" evidence="12">
    <location>
        <position position="249"/>
    </location>
    <ligand>
        <name>Mg(2+)</name>
        <dbReference type="ChEBI" id="CHEBI:18420"/>
        <label>1</label>
    </ligand>
</feature>
<comment type="catalytic activity">
    <reaction evidence="13">
        <text>alpha-D-mannose 1-phosphate = D-mannose 6-phosphate</text>
        <dbReference type="Rhea" id="RHEA:11140"/>
        <dbReference type="ChEBI" id="CHEBI:58409"/>
        <dbReference type="ChEBI" id="CHEBI:58735"/>
        <dbReference type="EC" id="5.4.2.8"/>
    </reaction>
</comment>
<feature type="binding site" evidence="11">
    <location>
        <position position="33"/>
    </location>
    <ligand>
        <name>alpha-D-mannose 1-phosphate</name>
        <dbReference type="ChEBI" id="CHEBI:58409"/>
    </ligand>
</feature>
<organism evidence="14 15">
    <name type="scientific">Lepidopterella palustris CBS 459.81</name>
    <dbReference type="NCBI Taxonomy" id="1314670"/>
    <lineage>
        <taxon>Eukaryota</taxon>
        <taxon>Fungi</taxon>
        <taxon>Dikarya</taxon>
        <taxon>Ascomycota</taxon>
        <taxon>Pezizomycotina</taxon>
        <taxon>Dothideomycetes</taxon>
        <taxon>Pleosporomycetidae</taxon>
        <taxon>Mytilinidiales</taxon>
        <taxon>Argynnaceae</taxon>
        <taxon>Lepidopterella</taxon>
    </lineage>
</organism>
<evidence type="ECO:0000256" key="5">
    <source>
        <dbReference type="ARBA" id="ARBA00012730"/>
    </source>
</evidence>
<feature type="binding site" evidence="12">
    <location>
        <position position="232"/>
    </location>
    <ligand>
        <name>Mg(2+)</name>
        <dbReference type="ChEBI" id="CHEBI:18420"/>
        <label>2</label>
    </ligand>
</feature>
<evidence type="ECO:0000256" key="10">
    <source>
        <dbReference type="PIRSR" id="PIRSR605002-1"/>
    </source>
</evidence>
<dbReference type="InterPro" id="IPR006379">
    <property type="entry name" value="HAD-SF_hydro_IIB"/>
</dbReference>
<sequence>MVGPAAAYPSLADRPMKNTICLFDVDDTLTPARNPASREMLATLEALRQKVAIGYVGGSNLVKQQEQLGIPARRPVTDMFDFCFSENGLIAYRLGVELASQSFIKWLGEEQYKELVRFILHHIADLDIPFKRGTFIEFRNGMINVSPVGRNATNEEREAYEKFDLEHKIRETFVEKLKERFGHLGLTYSIGGKISFDVFPTGWDKTYCLQHLENDAKQPGGIKYKTIHFFGDKTFKGGNDYEIFTDSRTTGHAVKSPEDTIRIVKELFGV</sequence>
<accession>A0A8E2J8S7</accession>
<protein>
    <recommendedName>
        <fullName evidence="5 13">Phosphomannomutase</fullName>
        <ecNumber evidence="5 13">5.4.2.8</ecNumber>
    </recommendedName>
</protein>
<proteinExistence type="inferred from homology"/>
<dbReference type="GO" id="GO:0046872">
    <property type="term" value="F:metal ion binding"/>
    <property type="evidence" value="ECO:0007669"/>
    <property type="project" value="UniProtKB-KW"/>
</dbReference>
<feature type="binding site" evidence="12">
    <location>
        <position position="246"/>
    </location>
    <ligand>
        <name>Mg(2+)</name>
        <dbReference type="ChEBI" id="CHEBI:18420"/>
        <label>1</label>
    </ligand>
</feature>
<dbReference type="InterPro" id="IPR023214">
    <property type="entry name" value="HAD_sf"/>
</dbReference>
<comment type="cofactor">
    <cofactor evidence="12">
        <name>Mg(2+)</name>
        <dbReference type="ChEBI" id="CHEBI:18420"/>
    </cofactor>
</comment>
<dbReference type="SFLD" id="SFLDG01143">
    <property type="entry name" value="C2.B.3:_Phosphomannomutase_Lik"/>
    <property type="match status" value="1"/>
</dbReference>
<keyword evidence="7 12" id="KW-0479">Metal-binding</keyword>
<comment type="function">
    <text evidence="13">Involved in the synthesis of the GDP-mannose and dolichol-phosphate-mannose required for a number of critical mannosyl transfer reactions.</text>
</comment>
<feature type="binding site" evidence="11">
    <location>
        <position position="195"/>
    </location>
    <ligand>
        <name>alpha-D-mannose 1-phosphate</name>
        <dbReference type="ChEBI" id="CHEBI:58409"/>
    </ligand>
</feature>
<feature type="active site" description="Nucleophile" evidence="10">
    <location>
        <position position="24"/>
    </location>
</feature>
<evidence type="ECO:0000256" key="2">
    <source>
        <dbReference type="ARBA" id="ARBA00004699"/>
    </source>
</evidence>
<feature type="binding site" evidence="12">
    <location>
        <position position="24"/>
    </location>
    <ligand>
        <name>Mg(2+)</name>
        <dbReference type="ChEBI" id="CHEBI:18420"/>
        <label>1</label>
    </ligand>
</feature>
<evidence type="ECO:0000256" key="9">
    <source>
        <dbReference type="ARBA" id="ARBA00023235"/>
    </source>
</evidence>
<dbReference type="SFLD" id="SFLDF00445">
    <property type="entry name" value="alpha-phosphomannomutase"/>
    <property type="match status" value="1"/>
</dbReference>
<evidence type="ECO:0000256" key="1">
    <source>
        <dbReference type="ARBA" id="ARBA00004496"/>
    </source>
</evidence>
<dbReference type="GO" id="GO:0004615">
    <property type="term" value="F:phosphomannomutase activity"/>
    <property type="evidence" value="ECO:0007669"/>
    <property type="project" value="UniProtKB-EC"/>
</dbReference>
<feature type="binding site" evidence="11">
    <location>
        <position position="197"/>
    </location>
    <ligand>
        <name>alpha-D-mannose 1-phosphate</name>
        <dbReference type="ChEBI" id="CHEBI:58409"/>
    </ligand>
</feature>
<evidence type="ECO:0000256" key="13">
    <source>
        <dbReference type="RuleBase" id="RU361118"/>
    </source>
</evidence>
<dbReference type="AlphaFoldDB" id="A0A8E2J8S7"/>
<gene>
    <name evidence="14" type="ORF">K432DRAFT_420709</name>
</gene>
<dbReference type="GO" id="GO:0009298">
    <property type="term" value="P:GDP-mannose biosynthetic process"/>
    <property type="evidence" value="ECO:0007669"/>
    <property type="project" value="UniProtKB-UniPathway"/>
</dbReference>
<evidence type="ECO:0000256" key="11">
    <source>
        <dbReference type="PIRSR" id="PIRSR605002-2"/>
    </source>
</evidence>
<dbReference type="Pfam" id="PF03332">
    <property type="entry name" value="PMM"/>
    <property type="match status" value="1"/>
</dbReference>
<dbReference type="FunFam" id="3.30.1240.20:FF:000001">
    <property type="entry name" value="Phosphomannomutase"/>
    <property type="match status" value="1"/>
</dbReference>
<comment type="similarity">
    <text evidence="3 13">Belongs to the eukaryotic PMM family.</text>
</comment>
<feature type="active site" description="Proton donor/acceptor" evidence="10">
    <location>
        <position position="26"/>
    </location>
</feature>
<feature type="binding site" evidence="12">
    <location>
        <position position="244"/>
    </location>
    <ligand>
        <name>Mg(2+)</name>
        <dbReference type="ChEBI" id="CHEBI:18420"/>
        <label>1</label>
    </ligand>
</feature>
<keyword evidence="9 13" id="KW-0413">Isomerase</keyword>
<evidence type="ECO:0000256" key="4">
    <source>
        <dbReference type="ARBA" id="ARBA00011738"/>
    </source>
</evidence>
<name>A0A8E2J8S7_9PEZI</name>
<evidence type="ECO:0000256" key="3">
    <source>
        <dbReference type="ARBA" id="ARBA00009736"/>
    </source>
</evidence>
<dbReference type="SFLD" id="SFLDG01140">
    <property type="entry name" value="C2.B:_Phosphomannomutase_and_P"/>
    <property type="match status" value="1"/>
</dbReference>
<evidence type="ECO:0000256" key="6">
    <source>
        <dbReference type="ARBA" id="ARBA00022490"/>
    </source>
</evidence>
<dbReference type="CDD" id="cd02585">
    <property type="entry name" value="HAD_PMM"/>
    <property type="match status" value="1"/>
</dbReference>
<keyword evidence="8 12" id="KW-0460">Magnesium</keyword>
<dbReference type="NCBIfam" id="TIGR01484">
    <property type="entry name" value="HAD-SF-IIB"/>
    <property type="match status" value="1"/>
</dbReference>
<comment type="pathway">
    <text evidence="2 13">Nucleotide-sugar biosynthesis; GDP-alpha-D-mannose biosynthesis; alpha-D-mannose 1-phosphate from D-fructose 6-phosphate: step 2/2.</text>
</comment>
<dbReference type="EMBL" id="KV745758">
    <property type="protein sequence ID" value="OCK73487.1"/>
    <property type="molecule type" value="Genomic_DNA"/>
</dbReference>
<keyword evidence="15" id="KW-1185">Reference proteome</keyword>
<reference evidence="14 15" key="1">
    <citation type="journal article" date="2016" name="Nat. Commun.">
        <title>Ectomycorrhizal ecology is imprinted in the genome of the dominant symbiotic fungus Cenococcum geophilum.</title>
        <authorList>
            <consortium name="DOE Joint Genome Institute"/>
            <person name="Peter M."/>
            <person name="Kohler A."/>
            <person name="Ohm R.A."/>
            <person name="Kuo A."/>
            <person name="Krutzmann J."/>
            <person name="Morin E."/>
            <person name="Arend M."/>
            <person name="Barry K.W."/>
            <person name="Binder M."/>
            <person name="Choi C."/>
            <person name="Clum A."/>
            <person name="Copeland A."/>
            <person name="Grisel N."/>
            <person name="Haridas S."/>
            <person name="Kipfer T."/>
            <person name="LaButti K."/>
            <person name="Lindquist E."/>
            <person name="Lipzen A."/>
            <person name="Maire R."/>
            <person name="Meier B."/>
            <person name="Mihaltcheva S."/>
            <person name="Molinier V."/>
            <person name="Murat C."/>
            <person name="Poggeler S."/>
            <person name="Quandt C.A."/>
            <person name="Sperisen C."/>
            <person name="Tritt A."/>
            <person name="Tisserant E."/>
            <person name="Crous P.W."/>
            <person name="Henrissat B."/>
            <person name="Nehls U."/>
            <person name="Egli S."/>
            <person name="Spatafora J.W."/>
            <person name="Grigoriev I.V."/>
            <person name="Martin F.M."/>
        </authorList>
    </citation>
    <scope>NUCLEOTIDE SEQUENCE [LARGE SCALE GENOMIC DNA]</scope>
    <source>
        <strain evidence="14 15">CBS 459.81</strain>
    </source>
</reference>
<evidence type="ECO:0000256" key="7">
    <source>
        <dbReference type="ARBA" id="ARBA00022723"/>
    </source>
</evidence>
<dbReference type="Gene3D" id="3.40.50.1000">
    <property type="entry name" value="HAD superfamily/HAD-like"/>
    <property type="match status" value="1"/>
</dbReference>
<dbReference type="UniPathway" id="UPA00126">
    <property type="reaction ID" value="UER00424"/>
</dbReference>
<dbReference type="Proteomes" id="UP000250266">
    <property type="component" value="Unassembled WGS sequence"/>
</dbReference>
<dbReference type="GO" id="GO:0006487">
    <property type="term" value="P:protein N-linked glycosylation"/>
    <property type="evidence" value="ECO:0007669"/>
    <property type="project" value="TreeGrafter"/>
</dbReference>
<evidence type="ECO:0000313" key="15">
    <source>
        <dbReference type="Proteomes" id="UP000250266"/>
    </source>
</evidence>
<dbReference type="InterPro" id="IPR043169">
    <property type="entry name" value="PMM_cap"/>
</dbReference>
<dbReference type="InterPro" id="IPR036412">
    <property type="entry name" value="HAD-like_sf"/>
</dbReference>
<comment type="subcellular location">
    <subcellularLocation>
        <location evidence="1 13">Cytoplasm</location>
    </subcellularLocation>
</comment>
<dbReference type="Gene3D" id="3.30.1240.20">
    <property type="match status" value="1"/>
</dbReference>
<dbReference type="GO" id="GO:0006013">
    <property type="term" value="P:mannose metabolic process"/>
    <property type="evidence" value="ECO:0007669"/>
    <property type="project" value="TreeGrafter"/>
</dbReference>
<dbReference type="PANTHER" id="PTHR10466">
    <property type="entry name" value="PHOSPHOMANNOMUTASE"/>
    <property type="match status" value="1"/>
</dbReference>
<dbReference type="EC" id="5.4.2.8" evidence="5 13"/>
<feature type="binding site" evidence="12">
    <location>
        <position position="26"/>
    </location>
    <ligand>
        <name>Mg(2+)</name>
        <dbReference type="ChEBI" id="CHEBI:18420"/>
        <label>1</label>
    </ligand>
</feature>
<dbReference type="InterPro" id="IPR005002">
    <property type="entry name" value="PMM"/>
</dbReference>
<dbReference type="SFLD" id="SFLDS00003">
    <property type="entry name" value="Haloacid_Dehalogenase"/>
    <property type="match status" value="1"/>
</dbReference>
<comment type="subunit">
    <text evidence="4 13">Homodimer.</text>
</comment>
<keyword evidence="6 13" id="KW-0963">Cytoplasm</keyword>
<evidence type="ECO:0000313" key="14">
    <source>
        <dbReference type="EMBL" id="OCK73487.1"/>
    </source>
</evidence>
<dbReference type="SUPFAM" id="SSF56784">
    <property type="entry name" value="HAD-like"/>
    <property type="match status" value="1"/>
</dbReference>
<feature type="binding site" evidence="11">
    <location>
        <position position="157"/>
    </location>
    <ligand>
        <name>alpha-D-mannose 1-phosphate</name>
        <dbReference type="ChEBI" id="CHEBI:58409"/>
    </ligand>
</feature>
<evidence type="ECO:0000256" key="8">
    <source>
        <dbReference type="ARBA" id="ARBA00022842"/>
    </source>
</evidence>
<feature type="binding site" evidence="11">
    <location>
        <position position="139"/>
    </location>
    <ligand>
        <name>alpha-D-mannose 1-phosphate</name>
        <dbReference type="ChEBI" id="CHEBI:58409"/>
    </ligand>
</feature>